<keyword evidence="2" id="KW-1185">Reference proteome</keyword>
<accession>A0A4Q7Y994</accession>
<comment type="caution">
    <text evidence="1">The sequence shown here is derived from an EMBL/GenBank/DDBJ whole genome shotgun (WGS) entry which is preliminary data.</text>
</comment>
<reference evidence="1 2" key="1">
    <citation type="submission" date="2019-02" db="EMBL/GenBank/DDBJ databases">
        <title>Sequencing the genomes of 1000 actinobacteria strains.</title>
        <authorList>
            <person name="Klenk H.-P."/>
        </authorList>
    </citation>
    <scope>NUCLEOTIDE SEQUENCE [LARGE SCALE GENOMIC DNA]</scope>
    <source>
        <strain evidence="1 2">DSM 44509</strain>
    </source>
</reference>
<dbReference type="AlphaFoldDB" id="A0A4Q7Y994"/>
<sequence length="112" mass="13025">MTNVNEETPPLLGIMAVVCTDRGQHKRTRLGDVRWYADGWRVTWPASSRHQSFLPPENKEGANSNYIFDCPRCTRTPYFSRAKWLELIEGRFHPRNWGVGDRAEFDVSLIPF</sequence>
<gene>
    <name evidence="1" type="ORF">BKA19_2413</name>
</gene>
<protein>
    <submittedName>
        <fullName evidence="1">Uncharacterized protein</fullName>
    </submittedName>
</protein>
<dbReference type="Proteomes" id="UP000292507">
    <property type="component" value="Unassembled WGS sequence"/>
</dbReference>
<evidence type="ECO:0000313" key="1">
    <source>
        <dbReference type="EMBL" id="RZU32711.1"/>
    </source>
</evidence>
<name>A0A4Q7Y994_9ACTN</name>
<dbReference type="EMBL" id="SHKV01000001">
    <property type="protein sequence ID" value="RZU32711.1"/>
    <property type="molecule type" value="Genomic_DNA"/>
</dbReference>
<proteinExistence type="predicted"/>
<organism evidence="1 2">
    <name type="scientific">Blastococcus saxobsidens</name>
    <dbReference type="NCBI Taxonomy" id="138336"/>
    <lineage>
        <taxon>Bacteria</taxon>
        <taxon>Bacillati</taxon>
        <taxon>Actinomycetota</taxon>
        <taxon>Actinomycetes</taxon>
        <taxon>Geodermatophilales</taxon>
        <taxon>Geodermatophilaceae</taxon>
        <taxon>Blastococcus</taxon>
    </lineage>
</organism>
<evidence type="ECO:0000313" key="2">
    <source>
        <dbReference type="Proteomes" id="UP000292507"/>
    </source>
</evidence>